<reference evidence="1 2" key="1">
    <citation type="journal article" date="2015" name="Proc. Natl. Acad. Sci. U.S.A.">
        <title>The resurrection genome of Boea hygrometrica: A blueprint for survival of dehydration.</title>
        <authorList>
            <person name="Xiao L."/>
            <person name="Yang G."/>
            <person name="Zhang L."/>
            <person name="Yang X."/>
            <person name="Zhao S."/>
            <person name="Ji Z."/>
            <person name="Zhou Q."/>
            <person name="Hu M."/>
            <person name="Wang Y."/>
            <person name="Chen M."/>
            <person name="Xu Y."/>
            <person name="Jin H."/>
            <person name="Xiao X."/>
            <person name="Hu G."/>
            <person name="Bao F."/>
            <person name="Hu Y."/>
            <person name="Wan P."/>
            <person name="Li L."/>
            <person name="Deng X."/>
            <person name="Kuang T."/>
            <person name="Xiang C."/>
            <person name="Zhu J.K."/>
            <person name="Oliver M.J."/>
            <person name="He Y."/>
        </authorList>
    </citation>
    <scope>NUCLEOTIDE SEQUENCE [LARGE SCALE GENOMIC DNA]</scope>
    <source>
        <strain evidence="2">cv. XS01</strain>
    </source>
</reference>
<dbReference type="EMBL" id="KV007808">
    <property type="protein sequence ID" value="KZV30828.1"/>
    <property type="molecule type" value="Genomic_DNA"/>
</dbReference>
<organism evidence="1 2">
    <name type="scientific">Dorcoceras hygrometricum</name>
    <dbReference type="NCBI Taxonomy" id="472368"/>
    <lineage>
        <taxon>Eukaryota</taxon>
        <taxon>Viridiplantae</taxon>
        <taxon>Streptophyta</taxon>
        <taxon>Embryophyta</taxon>
        <taxon>Tracheophyta</taxon>
        <taxon>Spermatophyta</taxon>
        <taxon>Magnoliopsida</taxon>
        <taxon>eudicotyledons</taxon>
        <taxon>Gunneridae</taxon>
        <taxon>Pentapetalae</taxon>
        <taxon>asterids</taxon>
        <taxon>lamiids</taxon>
        <taxon>Lamiales</taxon>
        <taxon>Gesneriaceae</taxon>
        <taxon>Didymocarpoideae</taxon>
        <taxon>Trichosporeae</taxon>
        <taxon>Loxocarpinae</taxon>
        <taxon>Dorcoceras</taxon>
    </lineage>
</organism>
<name>A0A2Z7BFC2_9LAMI</name>
<protein>
    <submittedName>
        <fullName evidence="1">Uncharacterized protein</fullName>
    </submittedName>
</protein>
<gene>
    <name evidence="1" type="ORF">F511_37142</name>
</gene>
<sequence length="370" mass="41856">MNSEQLKLRKYHMNSEMPTLRKYHMNSEQLTLRKYHMNSEQLNTTNATAGCEQMQQLVTNKCNSWLRTNQESDLLALTHEKHETQQVLAASLLKHRSEDGSLTSLKAQGCLRKGGVGYLARFLVKSTLVKVTVARAGEFCSSSDVVSVTYEDLLVLVRVEVAAAFALFWLLLISRRACAKALKRRRLNKWKRCVLSFAFERLAVGSFAYEKEKIAADRPLLNSSIDFSESAGENLRSIYRSVDRHLDYLSQLFLIFFSKPLTNYCSPRHFFPRFTSHPAFVFGYLCGAEFPLLSPFVCYPFEKLNCAGSGNAKPLDFEVFEESLCVRSSASVSFWVSNSCVLSSVFSSLSLRRSVEFGIASGSRVNMIMI</sequence>
<dbReference type="AlphaFoldDB" id="A0A2Z7BFC2"/>
<proteinExistence type="predicted"/>
<keyword evidence="2" id="KW-1185">Reference proteome</keyword>
<evidence type="ECO:0000313" key="1">
    <source>
        <dbReference type="EMBL" id="KZV30828.1"/>
    </source>
</evidence>
<evidence type="ECO:0000313" key="2">
    <source>
        <dbReference type="Proteomes" id="UP000250235"/>
    </source>
</evidence>
<accession>A0A2Z7BFC2</accession>
<dbReference type="OrthoDB" id="10676433at2759"/>
<dbReference type="Proteomes" id="UP000250235">
    <property type="component" value="Unassembled WGS sequence"/>
</dbReference>